<dbReference type="UniPathway" id="UPA00241">
    <property type="reaction ID" value="UER00356"/>
</dbReference>
<dbReference type="PANTHER" id="PTHR10695:SF46">
    <property type="entry name" value="BIFUNCTIONAL COENZYME A SYNTHASE-RELATED"/>
    <property type="match status" value="1"/>
</dbReference>
<dbReference type="Proteomes" id="UP000321612">
    <property type="component" value="Unassembled WGS sequence"/>
</dbReference>
<keyword evidence="2 5" id="KW-0547">Nucleotide-binding</keyword>
<dbReference type="NCBIfam" id="TIGR00152">
    <property type="entry name" value="dephospho-CoA kinase"/>
    <property type="match status" value="1"/>
</dbReference>
<dbReference type="GO" id="GO:0004140">
    <property type="term" value="F:dephospho-CoA kinase activity"/>
    <property type="evidence" value="ECO:0007669"/>
    <property type="project" value="UniProtKB-UniRule"/>
</dbReference>
<dbReference type="OrthoDB" id="9812943at2"/>
<comment type="pathway">
    <text evidence="5">Cofactor biosynthesis; coenzyme A biosynthesis; CoA from (R)-pantothenate: step 5/5.</text>
</comment>
<dbReference type="InterPro" id="IPR001977">
    <property type="entry name" value="Depp_CoAkinase"/>
</dbReference>
<evidence type="ECO:0000313" key="7">
    <source>
        <dbReference type="EMBL" id="TXJ61896.1"/>
    </source>
</evidence>
<dbReference type="Pfam" id="PF01121">
    <property type="entry name" value="CoaE"/>
    <property type="match status" value="1"/>
</dbReference>
<evidence type="ECO:0000256" key="6">
    <source>
        <dbReference type="NCBIfam" id="TIGR00152"/>
    </source>
</evidence>
<keyword evidence="5 7" id="KW-0808">Transferase</keyword>
<accession>A0A5C8GJG3</accession>
<dbReference type="PROSITE" id="PS51219">
    <property type="entry name" value="DPCK"/>
    <property type="match status" value="1"/>
</dbReference>
<dbReference type="EMBL" id="SDIK01000051">
    <property type="protein sequence ID" value="TXJ61896.1"/>
    <property type="molecule type" value="Genomic_DNA"/>
</dbReference>
<dbReference type="Gene3D" id="3.40.50.300">
    <property type="entry name" value="P-loop containing nucleotide triphosphate hydrolases"/>
    <property type="match status" value="1"/>
</dbReference>
<evidence type="ECO:0000256" key="3">
    <source>
        <dbReference type="ARBA" id="ARBA00022840"/>
    </source>
</evidence>
<name>A0A5C8GJG3_9BACT</name>
<dbReference type="PANTHER" id="PTHR10695">
    <property type="entry name" value="DEPHOSPHO-COA KINASE-RELATED"/>
    <property type="match status" value="1"/>
</dbReference>
<evidence type="ECO:0000256" key="1">
    <source>
        <dbReference type="ARBA" id="ARBA00009018"/>
    </source>
</evidence>
<keyword evidence="3 5" id="KW-0067">ATP-binding</keyword>
<comment type="catalytic activity">
    <reaction evidence="5">
        <text>3'-dephospho-CoA + ATP = ADP + CoA + H(+)</text>
        <dbReference type="Rhea" id="RHEA:18245"/>
        <dbReference type="ChEBI" id="CHEBI:15378"/>
        <dbReference type="ChEBI" id="CHEBI:30616"/>
        <dbReference type="ChEBI" id="CHEBI:57287"/>
        <dbReference type="ChEBI" id="CHEBI:57328"/>
        <dbReference type="ChEBI" id="CHEBI:456216"/>
        <dbReference type="EC" id="2.7.1.24"/>
    </reaction>
</comment>
<feature type="binding site" evidence="5">
    <location>
        <begin position="10"/>
        <end position="15"/>
    </location>
    <ligand>
        <name>ATP</name>
        <dbReference type="ChEBI" id="CHEBI:30616"/>
    </ligand>
</feature>
<reference evidence="8" key="1">
    <citation type="submission" date="2019-05" db="EMBL/GenBank/DDBJ databases">
        <title>Prevotella brunnea sp. nov., isolated from a wound of a patient.</title>
        <authorList>
            <person name="Buhl M."/>
        </authorList>
    </citation>
    <scope>NUCLEOTIDE SEQUENCE [LARGE SCALE GENOMIC DNA]</scope>
    <source>
        <strain evidence="8">A2672</strain>
    </source>
</reference>
<keyword evidence="4 5" id="KW-0173">Coenzyme A biosynthesis</keyword>
<dbReference type="AlphaFoldDB" id="A0A5C8GJG3"/>
<dbReference type="GO" id="GO:0015937">
    <property type="term" value="P:coenzyme A biosynthetic process"/>
    <property type="evidence" value="ECO:0007669"/>
    <property type="project" value="UniProtKB-UniRule"/>
</dbReference>
<dbReference type="RefSeq" id="WP_130829644.1">
    <property type="nucleotide sequence ID" value="NZ_SDIK01000051.1"/>
</dbReference>
<keyword evidence="5 7" id="KW-0418">Kinase</keyword>
<evidence type="ECO:0000256" key="4">
    <source>
        <dbReference type="ARBA" id="ARBA00022993"/>
    </source>
</evidence>
<comment type="function">
    <text evidence="5">Catalyzes the phosphorylation of the 3'-hydroxyl group of dephosphocoenzyme A to form coenzyme A.</text>
</comment>
<dbReference type="HAMAP" id="MF_00376">
    <property type="entry name" value="Dephospho_CoA_kinase"/>
    <property type="match status" value="1"/>
</dbReference>
<protein>
    <recommendedName>
        <fullName evidence="5 6">Dephospho-CoA kinase</fullName>
        <ecNumber evidence="5 6">2.7.1.24</ecNumber>
    </recommendedName>
    <alternativeName>
        <fullName evidence="5">Dephosphocoenzyme A kinase</fullName>
    </alternativeName>
</protein>
<sequence>MKIAITGGIGSGKSFVCRCLETRGINVYDCDAAAKHLMRTSRELQHQLNALLGKNIFFGGELSKAELAKFILSSPINARAVDDIVHPAVALDFENSGNDWLESAILFESEFINRVSIDKIVCVAAPKELRLSRIMWRDGIDREKAQAWINRQMPQSEVMKRSDYTIFNDGEHDVEAQVKQLLEKLKADYTK</sequence>
<evidence type="ECO:0000256" key="2">
    <source>
        <dbReference type="ARBA" id="ARBA00022741"/>
    </source>
</evidence>
<keyword evidence="5" id="KW-0963">Cytoplasm</keyword>
<dbReference type="GO" id="GO:0005524">
    <property type="term" value="F:ATP binding"/>
    <property type="evidence" value="ECO:0007669"/>
    <property type="project" value="UniProtKB-UniRule"/>
</dbReference>
<gene>
    <name evidence="5 7" type="primary">coaE</name>
    <name evidence="7" type="ORF">ETF27_06575</name>
</gene>
<evidence type="ECO:0000256" key="5">
    <source>
        <dbReference type="HAMAP-Rule" id="MF_00376"/>
    </source>
</evidence>
<dbReference type="EC" id="2.7.1.24" evidence="5 6"/>
<dbReference type="GO" id="GO:0005737">
    <property type="term" value="C:cytoplasm"/>
    <property type="evidence" value="ECO:0007669"/>
    <property type="project" value="UniProtKB-SubCell"/>
</dbReference>
<comment type="subcellular location">
    <subcellularLocation>
        <location evidence="5">Cytoplasm</location>
    </subcellularLocation>
</comment>
<evidence type="ECO:0000313" key="8">
    <source>
        <dbReference type="Proteomes" id="UP000321612"/>
    </source>
</evidence>
<proteinExistence type="inferred from homology"/>
<dbReference type="SUPFAM" id="SSF52540">
    <property type="entry name" value="P-loop containing nucleoside triphosphate hydrolases"/>
    <property type="match status" value="1"/>
</dbReference>
<dbReference type="CDD" id="cd02022">
    <property type="entry name" value="DPCK"/>
    <property type="match status" value="1"/>
</dbReference>
<comment type="caution">
    <text evidence="7">The sequence shown here is derived from an EMBL/GenBank/DDBJ whole genome shotgun (WGS) entry which is preliminary data.</text>
</comment>
<keyword evidence="8" id="KW-1185">Reference proteome</keyword>
<organism evidence="7 8">
    <name type="scientific">Prevotella brunnea</name>
    <dbReference type="NCBI Taxonomy" id="2508867"/>
    <lineage>
        <taxon>Bacteria</taxon>
        <taxon>Pseudomonadati</taxon>
        <taxon>Bacteroidota</taxon>
        <taxon>Bacteroidia</taxon>
        <taxon>Bacteroidales</taxon>
        <taxon>Prevotellaceae</taxon>
        <taxon>Prevotella</taxon>
    </lineage>
</organism>
<comment type="similarity">
    <text evidence="1 5">Belongs to the CoaE family.</text>
</comment>
<dbReference type="InterPro" id="IPR027417">
    <property type="entry name" value="P-loop_NTPase"/>
</dbReference>